<keyword evidence="2" id="KW-0732">Signal</keyword>
<feature type="compositionally biased region" description="Polar residues" evidence="1">
    <location>
        <begin position="301"/>
        <end position="322"/>
    </location>
</feature>
<dbReference type="Gene3D" id="1.20.58.2200">
    <property type="match status" value="1"/>
</dbReference>
<evidence type="ECO:0000256" key="2">
    <source>
        <dbReference type="SAM" id="SignalP"/>
    </source>
</evidence>
<accession>A0A975H7S9</accession>
<feature type="region of interest" description="Disordered" evidence="1">
    <location>
        <begin position="295"/>
        <end position="363"/>
    </location>
</feature>
<dbReference type="NCBIfam" id="TIGR03504">
    <property type="entry name" value="FimV_Cterm"/>
    <property type="match status" value="1"/>
</dbReference>
<organism evidence="4 5">
    <name type="scientific">Ottowia testudinis</name>
    <dbReference type="NCBI Taxonomy" id="2816950"/>
    <lineage>
        <taxon>Bacteria</taxon>
        <taxon>Pseudomonadati</taxon>
        <taxon>Pseudomonadota</taxon>
        <taxon>Betaproteobacteria</taxon>
        <taxon>Burkholderiales</taxon>
        <taxon>Comamonadaceae</taxon>
        <taxon>Ottowia</taxon>
    </lineage>
</organism>
<feature type="region of interest" description="Disordered" evidence="1">
    <location>
        <begin position="847"/>
        <end position="873"/>
    </location>
</feature>
<feature type="domain" description="FimV N-terminal" evidence="3">
    <location>
        <begin position="29"/>
        <end position="136"/>
    </location>
</feature>
<name>A0A975H7S9_9BURK</name>
<dbReference type="InterPro" id="IPR020011">
    <property type="entry name" value="FimV_C"/>
</dbReference>
<dbReference type="Gene3D" id="3.10.350.10">
    <property type="entry name" value="LysM domain"/>
    <property type="match status" value="1"/>
</dbReference>
<feature type="region of interest" description="Disordered" evidence="1">
    <location>
        <begin position="568"/>
        <end position="590"/>
    </location>
</feature>
<evidence type="ECO:0000313" key="5">
    <source>
        <dbReference type="Proteomes" id="UP000663903"/>
    </source>
</evidence>
<dbReference type="EMBL" id="CP071796">
    <property type="protein sequence ID" value="QTD47372.1"/>
    <property type="molecule type" value="Genomic_DNA"/>
</dbReference>
<dbReference type="Proteomes" id="UP000663903">
    <property type="component" value="Chromosome"/>
</dbReference>
<keyword evidence="5" id="KW-1185">Reference proteome</keyword>
<feature type="compositionally biased region" description="Polar residues" evidence="1">
    <location>
        <begin position="345"/>
        <end position="358"/>
    </location>
</feature>
<evidence type="ECO:0000259" key="3">
    <source>
        <dbReference type="Pfam" id="PF25800"/>
    </source>
</evidence>
<feature type="chain" id="PRO_5037173794" evidence="2">
    <location>
        <begin position="29"/>
        <end position="919"/>
    </location>
</feature>
<dbReference type="InterPro" id="IPR038440">
    <property type="entry name" value="FimV_C_sf"/>
</dbReference>
<feature type="compositionally biased region" description="Basic and acidic residues" evidence="1">
    <location>
        <begin position="852"/>
        <end position="864"/>
    </location>
</feature>
<protein>
    <submittedName>
        <fullName evidence="4">Fimbrial protein FimV</fullName>
    </submittedName>
</protein>
<dbReference type="KEGG" id="otd:J1M35_11800"/>
<feature type="region of interest" description="Disordered" evidence="1">
    <location>
        <begin position="170"/>
        <end position="197"/>
    </location>
</feature>
<evidence type="ECO:0000256" key="1">
    <source>
        <dbReference type="SAM" id="MobiDB-lite"/>
    </source>
</evidence>
<feature type="compositionally biased region" description="Low complexity" evidence="1">
    <location>
        <begin position="815"/>
        <end position="829"/>
    </location>
</feature>
<dbReference type="NCBIfam" id="TIGR03505">
    <property type="entry name" value="FimV_core"/>
    <property type="match status" value="1"/>
</dbReference>
<gene>
    <name evidence="4" type="ORF">J1M35_11800</name>
</gene>
<evidence type="ECO:0000313" key="4">
    <source>
        <dbReference type="EMBL" id="QTD47372.1"/>
    </source>
</evidence>
<proteinExistence type="predicted"/>
<feature type="signal peptide" evidence="2">
    <location>
        <begin position="1"/>
        <end position="28"/>
    </location>
</feature>
<reference evidence="4" key="1">
    <citation type="submission" date="2021-03" db="EMBL/GenBank/DDBJ databases">
        <title>Ottowia sp. 27C isolated from the cloaca of a Giant Asian pond turtle (Heosemys grandis).</title>
        <authorList>
            <person name="Spergser J."/>
            <person name="Busse H.-J."/>
        </authorList>
    </citation>
    <scope>NUCLEOTIDE SEQUENCE</scope>
    <source>
        <strain evidence="4">27C</strain>
    </source>
</reference>
<dbReference type="InterPro" id="IPR020012">
    <property type="entry name" value="LysM_FimV"/>
</dbReference>
<feature type="region of interest" description="Disordered" evidence="1">
    <location>
        <begin position="805"/>
        <end position="829"/>
    </location>
</feature>
<dbReference type="AlphaFoldDB" id="A0A975H7S9"/>
<dbReference type="InterPro" id="IPR057840">
    <property type="entry name" value="FimV_N"/>
</dbReference>
<dbReference type="InterPro" id="IPR036779">
    <property type="entry name" value="LysM_dom_sf"/>
</dbReference>
<dbReference type="Pfam" id="PF25800">
    <property type="entry name" value="FimV_N"/>
    <property type="match status" value="1"/>
</dbReference>
<sequence>MAKRPWKRGVLASAVALTMLGASLDAQALALGAITVRSALGEPLRAEIEVPQISSQEAATFQAAVASPQAFRSAGVDYSPALSGARVTLHRRSNGQAYLRVAGDRPINEPFLGIVIDANWGGGRVVRDYTMLVDPPGRVAPPPVTVTQPQIAQPPVAPPGAVQEPAVAQAPTAVQTTPTPVPESATRARRPAAESPRVRATLAPAASGDGDRVTVQRGDTAYGLASTHAADGVSLDQMLLAMLRANPKAFIGGNVNRMRAGAVLNMPTAEQAAATPRQTARRAVVAQSRDFNAYRHGVASRSGSTRVASATRSTAGGVQPQVQEARPAAPSPDKLTLSRAGAPSGTESKVAQSRQAQEQSDRVAELNKNIKELSRLQAASGAAAARPAAPAASAAVPAINVPTGAPAAPVPVPAPTPAPPTVTPTVPASAAATAAAVVASAAANAASDAATAASDAATAAASAASSASAAAPAAVAAADSAASAAAVAASAAAPAPAKPRVVPAPAPVAEPSFLDSLTDNPLLLPGVGVLLAALAGLGFYRARQRKKETAPLDSSFIESRLQPDSFFGASGGQRVNTKEGGSSVSANSSMAYSPSQLDAAGDVDPVAEADVYLAYGRDMQAEEILKEALRSHPGRVAIHRKLAEIYAKRRDARAFEAMAIEAHGLTHGQGPDWLAITSLGSELDPSNQLYQPGGTPLARTAPAPVRATFGADTEPQTAQLIDPKVNPNAHAPLDLDLDLNDAPVRAPAAVPAPTPPAPTPSVVAPAVAAGAAAAATAAAARLSVAPPPPSDSELHAPLDFDLDLAFAPPSEQGTAKPPAAQAQRPAAAPVAPVVENNAGMIDFDMNALSVDPDSRSGGELKTEQPDDADEDPLGTKLSLAQEFHAIGDTEGARSLVKEVIAESSGALRVRAERFLAELH</sequence>